<proteinExistence type="predicted"/>
<dbReference type="PANTHER" id="PTHR43630">
    <property type="entry name" value="POLY-BETA-1,6-N-ACETYL-D-GLUCOSAMINE SYNTHASE"/>
    <property type="match status" value="1"/>
</dbReference>
<keyword evidence="2" id="KW-0808">Transferase</keyword>
<protein>
    <submittedName>
        <fullName evidence="2">Glycosyl transferase family 2</fullName>
    </submittedName>
</protein>
<gene>
    <name evidence="2" type="ORF">UX25_C0001G0010</name>
</gene>
<dbReference type="InterPro" id="IPR001173">
    <property type="entry name" value="Glyco_trans_2-like"/>
</dbReference>
<dbReference type="AlphaFoldDB" id="A0A0G1NBB8"/>
<dbReference type="SUPFAM" id="SSF53448">
    <property type="entry name" value="Nucleotide-diphospho-sugar transferases"/>
    <property type="match status" value="1"/>
</dbReference>
<feature type="domain" description="Glycosyltransferase 2-like" evidence="1">
    <location>
        <begin position="12"/>
        <end position="135"/>
    </location>
</feature>
<sequence>MTPSIWVHCLLKNEENYIWYALNSVVGWVDKILVWDAESTDRTLPIVKEAIKRYGDKITLREYGPLSPKTYSLARQEMINQTKADWIIILDGDEVWWEDSIKKLCGLINEKGEYYESIVVRTINLIGDVYHYQEEKAGKYELAGRKGHIALRAISTKIPGLKVLGDYGHEGYYDNQDRPIQERDRKKIFFLDTPYLHFTHLPRSSDLAKESQVPYRLKKIKHEIGICFPPDFYYPEALFRPRPKAVPSPWRPTSFKYNFRAFFETPLKRLRRKSFLKYAKHGY</sequence>
<dbReference type="GO" id="GO:0016740">
    <property type="term" value="F:transferase activity"/>
    <property type="evidence" value="ECO:0007669"/>
    <property type="project" value="UniProtKB-KW"/>
</dbReference>
<organism evidence="2 3">
    <name type="scientific">Candidatus Woesebacteria bacterium GW2011_GWC2_45_9</name>
    <dbReference type="NCBI Taxonomy" id="1618589"/>
    <lineage>
        <taxon>Bacteria</taxon>
        <taxon>Candidatus Woeseibacteriota</taxon>
    </lineage>
</organism>
<dbReference type="EMBL" id="LCLM01000001">
    <property type="protein sequence ID" value="KKU17796.1"/>
    <property type="molecule type" value="Genomic_DNA"/>
</dbReference>
<dbReference type="Proteomes" id="UP000034922">
    <property type="component" value="Unassembled WGS sequence"/>
</dbReference>
<dbReference type="STRING" id="1618589.UX25_C0001G0010"/>
<name>A0A0G1NBB8_9BACT</name>
<dbReference type="Gene3D" id="3.90.550.10">
    <property type="entry name" value="Spore Coat Polysaccharide Biosynthesis Protein SpsA, Chain A"/>
    <property type="match status" value="1"/>
</dbReference>
<dbReference type="Pfam" id="PF00535">
    <property type="entry name" value="Glycos_transf_2"/>
    <property type="match status" value="1"/>
</dbReference>
<reference evidence="2 3" key="1">
    <citation type="journal article" date="2015" name="Nature">
        <title>rRNA introns, odd ribosomes, and small enigmatic genomes across a large radiation of phyla.</title>
        <authorList>
            <person name="Brown C.T."/>
            <person name="Hug L.A."/>
            <person name="Thomas B.C."/>
            <person name="Sharon I."/>
            <person name="Castelle C.J."/>
            <person name="Singh A."/>
            <person name="Wilkins M.J."/>
            <person name="Williams K.H."/>
            <person name="Banfield J.F."/>
        </authorList>
    </citation>
    <scope>NUCLEOTIDE SEQUENCE [LARGE SCALE GENOMIC DNA]</scope>
</reference>
<evidence type="ECO:0000259" key="1">
    <source>
        <dbReference type="Pfam" id="PF00535"/>
    </source>
</evidence>
<evidence type="ECO:0000313" key="3">
    <source>
        <dbReference type="Proteomes" id="UP000034922"/>
    </source>
</evidence>
<evidence type="ECO:0000313" key="2">
    <source>
        <dbReference type="EMBL" id="KKU17796.1"/>
    </source>
</evidence>
<accession>A0A0G1NBB8</accession>
<dbReference type="InterPro" id="IPR029044">
    <property type="entry name" value="Nucleotide-diphossugar_trans"/>
</dbReference>
<comment type="caution">
    <text evidence="2">The sequence shown here is derived from an EMBL/GenBank/DDBJ whole genome shotgun (WGS) entry which is preliminary data.</text>
</comment>
<dbReference type="PANTHER" id="PTHR43630:SF2">
    <property type="entry name" value="GLYCOSYLTRANSFERASE"/>
    <property type="match status" value="1"/>
</dbReference>